<reference evidence="1" key="1">
    <citation type="submission" date="2021-01" db="EMBL/GenBank/DDBJ databases">
        <authorList>
            <person name="Sun Q."/>
        </authorList>
    </citation>
    <scope>NUCLEOTIDE SEQUENCE</scope>
    <source>
        <strain evidence="1">YIM B02566</strain>
    </source>
</reference>
<accession>A0ACC5R861</accession>
<name>A0ACC5R861_9HYPH</name>
<dbReference type="EMBL" id="JAENHL010000007">
    <property type="protein sequence ID" value="MBK1868827.1"/>
    <property type="molecule type" value="Genomic_DNA"/>
</dbReference>
<evidence type="ECO:0000313" key="2">
    <source>
        <dbReference type="Proteomes" id="UP000616151"/>
    </source>
</evidence>
<protein>
    <submittedName>
        <fullName evidence="1">RidA family protein</fullName>
    </submittedName>
</protein>
<organism evidence="1 2">
    <name type="scientific">Taklimakanibacter albus</name>
    <dbReference type="NCBI Taxonomy" id="2800327"/>
    <lineage>
        <taxon>Bacteria</taxon>
        <taxon>Pseudomonadati</taxon>
        <taxon>Pseudomonadota</taxon>
        <taxon>Alphaproteobacteria</taxon>
        <taxon>Hyphomicrobiales</taxon>
        <taxon>Aestuariivirgaceae</taxon>
        <taxon>Taklimakanibacter</taxon>
    </lineage>
</organism>
<proteinExistence type="predicted"/>
<gene>
    <name evidence="1" type="ORF">JHL16_20890</name>
</gene>
<comment type="caution">
    <text evidence="1">The sequence shown here is derived from an EMBL/GenBank/DDBJ whole genome shotgun (WGS) entry which is preliminary data.</text>
</comment>
<keyword evidence="2" id="KW-1185">Reference proteome</keyword>
<sequence length="137" mass="15010">MSDVKREPLHRILQPEGWPRPKGYANGILAQGRLVFTGGLVGWNEEGVFPDGFVPQVRQTLHNIVAVLKEAGAGPEHLVRLTWYVTSIEDYLADPKGLGGAYREIIGKNFPAMATVQVTRLVEPKALVEIEATAVIP</sequence>
<evidence type="ECO:0000313" key="1">
    <source>
        <dbReference type="EMBL" id="MBK1868827.1"/>
    </source>
</evidence>
<dbReference type="Proteomes" id="UP000616151">
    <property type="component" value="Unassembled WGS sequence"/>
</dbReference>